<reference evidence="3" key="2">
    <citation type="submission" date="2020-05" db="UniProtKB">
        <authorList>
            <consortium name="EnsemblMetazoa"/>
        </authorList>
    </citation>
    <scope>IDENTIFICATION</scope>
    <source>
        <strain evidence="3">wikel</strain>
    </source>
</reference>
<dbReference type="OrthoDB" id="9423210at2759"/>
<dbReference type="Proteomes" id="UP000001555">
    <property type="component" value="Unassembled WGS sequence"/>
</dbReference>
<protein>
    <submittedName>
        <fullName evidence="2 3">Uncharacterized protein</fullName>
    </submittedName>
</protein>
<feature type="region of interest" description="Disordered" evidence="1">
    <location>
        <begin position="28"/>
        <end position="83"/>
    </location>
</feature>
<evidence type="ECO:0000313" key="4">
    <source>
        <dbReference type="Proteomes" id="UP000001555"/>
    </source>
</evidence>
<keyword evidence="4" id="KW-1185">Reference proteome</keyword>
<dbReference type="AlphaFoldDB" id="B7PHV6"/>
<dbReference type="EMBL" id="ABJB010417206">
    <property type="status" value="NOT_ANNOTATED_CDS"/>
    <property type="molecule type" value="Genomic_DNA"/>
</dbReference>
<dbReference type="EMBL" id="DS715200">
    <property type="protein sequence ID" value="EEC06178.1"/>
    <property type="molecule type" value="Genomic_DNA"/>
</dbReference>
<dbReference type="PROSITE" id="PS51257">
    <property type="entry name" value="PROKAR_LIPOPROTEIN"/>
    <property type="match status" value="1"/>
</dbReference>
<dbReference type="VEuPathDB" id="VectorBase:ISCI018413"/>
<evidence type="ECO:0000313" key="3">
    <source>
        <dbReference type="EnsemblMetazoa" id="ISCW018413-PA"/>
    </source>
</evidence>
<dbReference type="EnsemblMetazoa" id="ISCW018413-RA">
    <property type="protein sequence ID" value="ISCW018413-PA"/>
    <property type="gene ID" value="ISCW018413"/>
</dbReference>
<evidence type="ECO:0000256" key="1">
    <source>
        <dbReference type="SAM" id="MobiDB-lite"/>
    </source>
</evidence>
<dbReference type="VEuPathDB" id="VectorBase:ISCW018413"/>
<name>B7PHV6_IXOSC</name>
<evidence type="ECO:0000313" key="2">
    <source>
        <dbReference type="EMBL" id="EEC06178.1"/>
    </source>
</evidence>
<dbReference type="VEuPathDB" id="VectorBase:ISCP_018713"/>
<organism>
    <name type="scientific">Ixodes scapularis</name>
    <name type="common">Black-legged tick</name>
    <name type="synonym">Deer tick</name>
    <dbReference type="NCBI Taxonomy" id="6945"/>
    <lineage>
        <taxon>Eukaryota</taxon>
        <taxon>Metazoa</taxon>
        <taxon>Ecdysozoa</taxon>
        <taxon>Arthropoda</taxon>
        <taxon>Chelicerata</taxon>
        <taxon>Arachnida</taxon>
        <taxon>Acari</taxon>
        <taxon>Parasitiformes</taxon>
        <taxon>Ixodida</taxon>
        <taxon>Ixodoidea</taxon>
        <taxon>Ixodidae</taxon>
        <taxon>Ixodinae</taxon>
        <taxon>Ixodes</taxon>
    </lineage>
</organism>
<proteinExistence type="predicted"/>
<gene>
    <name evidence="2" type="ORF">IscW_ISCW018413</name>
</gene>
<dbReference type="HOGENOM" id="CLU_2545118_0_0_1"/>
<dbReference type="InParanoid" id="B7PHV6"/>
<accession>B7PHV6</accession>
<sequence length="83" mass="9013">MKYGFVTTFSSALILGCLLLWFKTRSEFPRGSPSEQSSQHLLPEAGESDDDLDSCSIADNCAGDSRNEKESVDNLCPSSSAYV</sequence>
<reference evidence="2 4" key="1">
    <citation type="submission" date="2008-03" db="EMBL/GenBank/DDBJ databases">
        <title>Annotation of Ixodes scapularis.</title>
        <authorList>
            <consortium name="Ixodes scapularis Genome Project Consortium"/>
            <person name="Caler E."/>
            <person name="Hannick L.I."/>
            <person name="Bidwell S."/>
            <person name="Joardar V."/>
            <person name="Thiagarajan M."/>
            <person name="Amedeo P."/>
            <person name="Galinsky K.J."/>
            <person name="Schobel S."/>
            <person name="Inman J."/>
            <person name="Hostetler J."/>
            <person name="Miller J."/>
            <person name="Hammond M."/>
            <person name="Megy K."/>
            <person name="Lawson D."/>
            <person name="Kodira C."/>
            <person name="Sutton G."/>
            <person name="Meyer J."/>
            <person name="Hill C.A."/>
            <person name="Birren B."/>
            <person name="Nene V."/>
            <person name="Collins F."/>
            <person name="Alarcon-Chaidez F."/>
            <person name="Wikel S."/>
            <person name="Strausberg R."/>
        </authorList>
    </citation>
    <scope>NUCLEOTIDE SEQUENCE [LARGE SCALE GENOMIC DNA]</scope>
    <source>
        <strain evidence="4">Wikel</strain>
        <strain evidence="2">Wikel colony</strain>
    </source>
</reference>
<dbReference type="PaxDb" id="6945-B7PHV6"/>